<protein>
    <recommendedName>
        <fullName evidence="1">ODP domain-containing protein</fullName>
    </recommendedName>
</protein>
<feature type="domain" description="ODP" evidence="1">
    <location>
        <begin position="27"/>
        <end position="187"/>
    </location>
</feature>
<evidence type="ECO:0000313" key="3">
    <source>
        <dbReference type="Proteomes" id="UP001428817"/>
    </source>
</evidence>
<dbReference type="InterPro" id="IPR045761">
    <property type="entry name" value="ODP_dom"/>
</dbReference>
<comment type="caution">
    <text evidence="2">The sequence shown here is derived from an EMBL/GenBank/DDBJ whole genome shotgun (WGS) entry which is preliminary data.</text>
</comment>
<dbReference type="PANTHER" id="PTHR43717">
    <property type="entry name" value="ANAEROBIC NITRIC OXIDE REDUCTASE FLAVORUBREDOXIN"/>
    <property type="match status" value="1"/>
</dbReference>
<dbReference type="PANTHER" id="PTHR43717:SF1">
    <property type="entry name" value="ANAEROBIC NITRIC OXIDE REDUCTASE FLAVORUBREDOXIN"/>
    <property type="match status" value="1"/>
</dbReference>
<dbReference type="EMBL" id="BAABJP010000067">
    <property type="protein sequence ID" value="GAA5175620.1"/>
    <property type="molecule type" value="Genomic_DNA"/>
</dbReference>
<dbReference type="Gene3D" id="3.60.15.10">
    <property type="entry name" value="Ribonuclease Z/Hydroxyacylglutathione hydrolase-like"/>
    <property type="match status" value="1"/>
</dbReference>
<evidence type="ECO:0000259" key="1">
    <source>
        <dbReference type="Pfam" id="PF19583"/>
    </source>
</evidence>
<evidence type="ECO:0000313" key="2">
    <source>
        <dbReference type="EMBL" id="GAA5175620.1"/>
    </source>
</evidence>
<gene>
    <name evidence="2" type="ORF">GCM10023321_82030</name>
</gene>
<accession>A0ABP9RDT3</accession>
<dbReference type="SUPFAM" id="SSF56281">
    <property type="entry name" value="Metallo-hydrolase/oxidoreductase"/>
    <property type="match status" value="1"/>
</dbReference>
<reference evidence="3" key="1">
    <citation type="journal article" date="2019" name="Int. J. Syst. Evol. Microbiol.">
        <title>The Global Catalogue of Microorganisms (GCM) 10K type strain sequencing project: providing services to taxonomists for standard genome sequencing and annotation.</title>
        <authorList>
            <consortium name="The Broad Institute Genomics Platform"/>
            <consortium name="The Broad Institute Genome Sequencing Center for Infectious Disease"/>
            <person name="Wu L."/>
            <person name="Ma J."/>
        </authorList>
    </citation>
    <scope>NUCLEOTIDE SEQUENCE [LARGE SCALE GENOMIC DNA]</scope>
    <source>
        <strain evidence="3">JCM 18303</strain>
    </source>
</reference>
<dbReference type="Proteomes" id="UP001428817">
    <property type="component" value="Unassembled WGS sequence"/>
</dbReference>
<organism evidence="2 3">
    <name type="scientific">Pseudonocardia eucalypti</name>
    <dbReference type="NCBI Taxonomy" id="648755"/>
    <lineage>
        <taxon>Bacteria</taxon>
        <taxon>Bacillati</taxon>
        <taxon>Actinomycetota</taxon>
        <taxon>Actinomycetes</taxon>
        <taxon>Pseudonocardiales</taxon>
        <taxon>Pseudonocardiaceae</taxon>
        <taxon>Pseudonocardia</taxon>
    </lineage>
</organism>
<dbReference type="Pfam" id="PF19583">
    <property type="entry name" value="ODP"/>
    <property type="match status" value="1"/>
</dbReference>
<proteinExistence type="predicted"/>
<sequence length="243" mass="26332">MTRTDEIADGIYRISTHVPGIGPTGFTFNQFLVDAEQPLLFHTGHRSMFPLVTEQIERIMPVSRLRWITFGHIESDECGSMNEFLAAAPEAQVAHGELGCMVSLNEMADRPPRPLADGEVLDLGGKRVRHLDTPHVPHGWEARVLYEETTGVLFCGDLFTHVGDGPAVTEDDLVDHAEQAEDIFRATCLTPTTGATLRKLAELQPGTLAVMHGSSFAGDGRSALLRLADGYDARLTAALAGTG</sequence>
<keyword evidence="3" id="KW-1185">Reference proteome</keyword>
<dbReference type="InterPro" id="IPR036866">
    <property type="entry name" value="RibonucZ/Hydroxyglut_hydro"/>
</dbReference>
<name>A0ABP9RDT3_9PSEU</name>
<dbReference type="RefSeq" id="WP_185060711.1">
    <property type="nucleotide sequence ID" value="NZ_BAABJP010000067.1"/>
</dbReference>